<organism evidence="4 5">
    <name type="scientific">Natronomonas aquatica</name>
    <dbReference type="NCBI Taxonomy" id="2841590"/>
    <lineage>
        <taxon>Archaea</taxon>
        <taxon>Methanobacteriati</taxon>
        <taxon>Methanobacteriota</taxon>
        <taxon>Stenosarchaea group</taxon>
        <taxon>Halobacteria</taxon>
        <taxon>Halobacteriales</taxon>
        <taxon>Natronomonadaceae</taxon>
        <taxon>Natronomonas</taxon>
    </lineage>
</organism>
<dbReference type="InterPro" id="IPR000182">
    <property type="entry name" value="GNAT_dom"/>
</dbReference>
<keyword evidence="2" id="KW-0012">Acyltransferase</keyword>
<proteinExistence type="predicted"/>
<dbReference type="AlphaFoldDB" id="A0A9R1CTU8"/>
<evidence type="ECO:0000259" key="3">
    <source>
        <dbReference type="PROSITE" id="PS51186"/>
    </source>
</evidence>
<protein>
    <submittedName>
        <fullName evidence="4">GNAT family N-acetyltransferase</fullName>
    </submittedName>
</protein>
<name>A0A9R1CTU8_9EURY</name>
<sequence length="136" mass="14300">MIRPMTAADTPAVRALQTHLVYADPDLVEAAVDGPFHGRVAVDDGPVGYAIAFPGSPANLSELAVAPEHRRCGHGRALVEAAIVAVGAEGETIAVTTPADDTAARRFYTAIGFEPDGRLPGFYSDGADALRFVRRE</sequence>
<dbReference type="PANTHER" id="PTHR43877:SF1">
    <property type="entry name" value="ACETYLTRANSFERASE"/>
    <property type="match status" value="1"/>
</dbReference>
<keyword evidence="5" id="KW-1185">Reference proteome</keyword>
<dbReference type="EMBL" id="JAHLKM010000012">
    <property type="protein sequence ID" value="MCQ4333800.1"/>
    <property type="molecule type" value="Genomic_DNA"/>
</dbReference>
<evidence type="ECO:0000313" key="4">
    <source>
        <dbReference type="EMBL" id="MCQ4333800.1"/>
    </source>
</evidence>
<feature type="domain" description="N-acetyltransferase" evidence="3">
    <location>
        <begin position="1"/>
        <end position="136"/>
    </location>
</feature>
<accession>A0A9R1CTU8</accession>
<comment type="caution">
    <text evidence="4">The sequence shown here is derived from an EMBL/GenBank/DDBJ whole genome shotgun (WGS) entry which is preliminary data.</text>
</comment>
<dbReference type="PROSITE" id="PS51186">
    <property type="entry name" value="GNAT"/>
    <property type="match status" value="1"/>
</dbReference>
<dbReference type="RefSeq" id="WP_256029825.1">
    <property type="nucleotide sequence ID" value="NZ_JAHLKM010000012.1"/>
</dbReference>
<dbReference type="InterPro" id="IPR050832">
    <property type="entry name" value="Bact_Acetyltransf"/>
</dbReference>
<evidence type="ECO:0000313" key="5">
    <source>
        <dbReference type="Proteomes" id="UP001139494"/>
    </source>
</evidence>
<evidence type="ECO:0000256" key="2">
    <source>
        <dbReference type="ARBA" id="ARBA00023315"/>
    </source>
</evidence>
<dbReference type="Gene3D" id="3.40.630.30">
    <property type="match status" value="1"/>
</dbReference>
<gene>
    <name evidence="4" type="ORF">KM295_09965</name>
</gene>
<dbReference type="Pfam" id="PF13508">
    <property type="entry name" value="Acetyltransf_7"/>
    <property type="match status" value="1"/>
</dbReference>
<dbReference type="Proteomes" id="UP001139494">
    <property type="component" value="Unassembled WGS sequence"/>
</dbReference>
<evidence type="ECO:0000256" key="1">
    <source>
        <dbReference type="ARBA" id="ARBA00022679"/>
    </source>
</evidence>
<reference evidence="4" key="1">
    <citation type="journal article" date="2023" name="Front. Microbiol.">
        <title>Genomic-based phylogenetic and metabolic analyses of the genus Natronomonas, and description of Natronomonas aquatica sp. nov.</title>
        <authorList>
            <person name="Garcia-Roldan A."/>
            <person name="Duran-Viseras A."/>
            <person name="de la Haba R.R."/>
            <person name="Corral P."/>
            <person name="Sanchez-Porro C."/>
            <person name="Ventosa A."/>
        </authorList>
    </citation>
    <scope>NUCLEOTIDE SEQUENCE</scope>
    <source>
        <strain evidence="4">F2-12</strain>
    </source>
</reference>
<dbReference type="GO" id="GO:0016747">
    <property type="term" value="F:acyltransferase activity, transferring groups other than amino-acyl groups"/>
    <property type="evidence" value="ECO:0007669"/>
    <property type="project" value="InterPro"/>
</dbReference>
<dbReference type="InterPro" id="IPR016181">
    <property type="entry name" value="Acyl_CoA_acyltransferase"/>
</dbReference>
<dbReference type="CDD" id="cd04301">
    <property type="entry name" value="NAT_SF"/>
    <property type="match status" value="1"/>
</dbReference>
<keyword evidence="1" id="KW-0808">Transferase</keyword>
<dbReference type="PANTHER" id="PTHR43877">
    <property type="entry name" value="AMINOALKYLPHOSPHONATE N-ACETYLTRANSFERASE-RELATED-RELATED"/>
    <property type="match status" value="1"/>
</dbReference>
<dbReference type="SUPFAM" id="SSF55729">
    <property type="entry name" value="Acyl-CoA N-acyltransferases (Nat)"/>
    <property type="match status" value="1"/>
</dbReference>